<dbReference type="Gene3D" id="1.10.10.1590">
    <property type="entry name" value="NADH-quinone oxidoreductase subunit E"/>
    <property type="match status" value="1"/>
</dbReference>
<keyword evidence="2 7" id="KW-0001">2Fe-2S</keyword>
<evidence type="ECO:0000256" key="7">
    <source>
        <dbReference type="PIRSR" id="PIRSR000216-1"/>
    </source>
</evidence>
<keyword evidence="9" id="KW-1185">Reference proteome</keyword>
<comment type="cofactor">
    <cofactor evidence="6">
        <name>[2Fe-2S] cluster</name>
        <dbReference type="ChEBI" id="CHEBI:190135"/>
    </cofactor>
</comment>
<name>A0A0E3K044_CLOSL</name>
<dbReference type="GO" id="GO:0051537">
    <property type="term" value="F:2 iron, 2 sulfur cluster binding"/>
    <property type="evidence" value="ECO:0007669"/>
    <property type="project" value="UniProtKB-KW"/>
</dbReference>
<dbReference type="GO" id="GO:0016491">
    <property type="term" value="F:oxidoreductase activity"/>
    <property type="evidence" value="ECO:0007669"/>
    <property type="project" value="InterPro"/>
</dbReference>
<gene>
    <name evidence="8" type="ORF">CSCA_2649</name>
</gene>
<dbReference type="InterPro" id="IPR028431">
    <property type="entry name" value="NADP_DH_HndA-like"/>
</dbReference>
<comment type="similarity">
    <text evidence="1">Belongs to the complex I 24 kDa subunit family.</text>
</comment>
<keyword evidence="4 7" id="KW-0408">Iron</keyword>
<dbReference type="InterPro" id="IPR002023">
    <property type="entry name" value="NuoE-like"/>
</dbReference>
<evidence type="ECO:0000313" key="9">
    <source>
        <dbReference type="Proteomes" id="UP000033115"/>
    </source>
</evidence>
<sequence>MDVCKLDNEKLKELSSYIDNLEEKEGSLINVLHKAQAIFGYLPEELQIFIANKLDITAAKVFGVVTFYSYFTMEPRGKHVISICMGTACFVKGAEKVLEEFRKQLKVKDGFSTEDGLFTIDILRCVGACGLAPVVVIDGMVYGKVKVEDVEGILSQYTVD</sequence>
<dbReference type="Proteomes" id="UP000033115">
    <property type="component" value="Chromosome"/>
</dbReference>
<dbReference type="InterPro" id="IPR041921">
    <property type="entry name" value="NuoE_N"/>
</dbReference>
<feature type="binding site" evidence="7">
    <location>
        <position position="89"/>
    </location>
    <ligand>
        <name>[2Fe-2S] cluster</name>
        <dbReference type="ChEBI" id="CHEBI:190135"/>
    </ligand>
</feature>
<dbReference type="SUPFAM" id="SSF52833">
    <property type="entry name" value="Thioredoxin-like"/>
    <property type="match status" value="1"/>
</dbReference>
<evidence type="ECO:0000256" key="2">
    <source>
        <dbReference type="ARBA" id="ARBA00022714"/>
    </source>
</evidence>
<dbReference type="InterPro" id="IPR036249">
    <property type="entry name" value="Thioredoxin-like_sf"/>
</dbReference>
<evidence type="ECO:0000256" key="3">
    <source>
        <dbReference type="ARBA" id="ARBA00022723"/>
    </source>
</evidence>
<feature type="binding site" evidence="7">
    <location>
        <position position="125"/>
    </location>
    <ligand>
        <name>[2Fe-2S] cluster</name>
        <dbReference type="ChEBI" id="CHEBI:190135"/>
    </ligand>
</feature>
<dbReference type="PANTHER" id="PTHR43342:SF2">
    <property type="entry name" value="POTENTIAL NAD-REDUCING HYDROGENASE SUBUNIT"/>
    <property type="match status" value="1"/>
</dbReference>
<organism evidence="8 9">
    <name type="scientific">Clostridium scatologenes</name>
    <dbReference type="NCBI Taxonomy" id="1548"/>
    <lineage>
        <taxon>Bacteria</taxon>
        <taxon>Bacillati</taxon>
        <taxon>Bacillota</taxon>
        <taxon>Clostridia</taxon>
        <taxon>Eubacteriales</taxon>
        <taxon>Clostridiaceae</taxon>
        <taxon>Clostridium</taxon>
    </lineage>
</organism>
<keyword evidence="3 7" id="KW-0479">Metal-binding</keyword>
<accession>A0A0E3K044</accession>
<evidence type="ECO:0000256" key="6">
    <source>
        <dbReference type="ARBA" id="ARBA00034078"/>
    </source>
</evidence>
<dbReference type="STRING" id="1548.CSCA_2649"/>
<dbReference type="PIRSF" id="PIRSF000216">
    <property type="entry name" value="NADH_DH_24kDa"/>
    <property type="match status" value="1"/>
</dbReference>
<dbReference type="Pfam" id="PF01257">
    <property type="entry name" value="2Fe-2S_thioredx"/>
    <property type="match status" value="1"/>
</dbReference>
<evidence type="ECO:0000256" key="5">
    <source>
        <dbReference type="ARBA" id="ARBA00023014"/>
    </source>
</evidence>
<feature type="binding site" evidence="7">
    <location>
        <position position="129"/>
    </location>
    <ligand>
        <name>[2Fe-2S] cluster</name>
        <dbReference type="ChEBI" id="CHEBI:190135"/>
    </ligand>
</feature>
<keyword evidence="8" id="KW-0830">Ubiquinone</keyword>
<feature type="binding site" evidence="7">
    <location>
        <position position="84"/>
    </location>
    <ligand>
        <name>[2Fe-2S] cluster</name>
        <dbReference type="ChEBI" id="CHEBI:190135"/>
    </ligand>
</feature>
<dbReference type="AlphaFoldDB" id="A0A0E3K044"/>
<protein>
    <submittedName>
        <fullName evidence="8">NADH dehydrogenase (Ubiquinone) 24 kDa subunit</fullName>
    </submittedName>
</protein>
<evidence type="ECO:0000256" key="4">
    <source>
        <dbReference type="ARBA" id="ARBA00023004"/>
    </source>
</evidence>
<dbReference type="InterPro" id="IPR042128">
    <property type="entry name" value="NuoE_dom"/>
</dbReference>
<dbReference type="CDD" id="cd03064">
    <property type="entry name" value="TRX_Fd_NuoE"/>
    <property type="match status" value="1"/>
</dbReference>
<evidence type="ECO:0000256" key="1">
    <source>
        <dbReference type="ARBA" id="ARBA00010643"/>
    </source>
</evidence>
<dbReference type="GO" id="GO:0046872">
    <property type="term" value="F:metal ion binding"/>
    <property type="evidence" value="ECO:0007669"/>
    <property type="project" value="UniProtKB-KW"/>
</dbReference>
<dbReference type="RefSeq" id="WP_029161629.1">
    <property type="nucleotide sequence ID" value="NZ_CP009933.1"/>
</dbReference>
<dbReference type="EMBL" id="CP009933">
    <property type="protein sequence ID" value="AKA69774.1"/>
    <property type="molecule type" value="Genomic_DNA"/>
</dbReference>
<dbReference type="PANTHER" id="PTHR43342">
    <property type="entry name" value="NADH-QUINONE OXIDOREDUCTASE, E SUBUNIT"/>
    <property type="match status" value="1"/>
</dbReference>
<keyword evidence="5 7" id="KW-0411">Iron-sulfur</keyword>
<comment type="cofactor">
    <cofactor evidence="7">
        <name>[2Fe-2S] cluster</name>
        <dbReference type="ChEBI" id="CHEBI:190135"/>
    </cofactor>
    <text evidence="7">Binds 1 [2Fe-2S] cluster.</text>
</comment>
<dbReference type="Gene3D" id="3.40.30.10">
    <property type="entry name" value="Glutaredoxin"/>
    <property type="match status" value="1"/>
</dbReference>
<dbReference type="HOGENOM" id="CLU_054362_2_1_9"/>
<reference evidence="8 9" key="1">
    <citation type="journal article" date="2015" name="J. Biotechnol.">
        <title>Complete genome sequence of a malodorant-producing acetogen, Clostridium scatologenes ATCC 25775(T).</title>
        <authorList>
            <person name="Zhu Z."/>
            <person name="Guo T."/>
            <person name="Zheng H."/>
            <person name="Song T."/>
            <person name="Ouyang P."/>
            <person name="Xie J."/>
        </authorList>
    </citation>
    <scope>NUCLEOTIDE SEQUENCE [LARGE SCALE GENOMIC DNA]</scope>
    <source>
        <strain evidence="8 9">ATCC 25775</strain>
    </source>
</reference>
<evidence type="ECO:0000313" key="8">
    <source>
        <dbReference type="EMBL" id="AKA69774.1"/>
    </source>
</evidence>
<proteinExistence type="inferred from homology"/>
<dbReference type="KEGG" id="csq:CSCA_2649"/>